<gene>
    <name evidence="1" type="ORF">LTS18_005790</name>
</gene>
<organism evidence="1 2">
    <name type="scientific">Coniosporium uncinatum</name>
    <dbReference type="NCBI Taxonomy" id="93489"/>
    <lineage>
        <taxon>Eukaryota</taxon>
        <taxon>Fungi</taxon>
        <taxon>Dikarya</taxon>
        <taxon>Ascomycota</taxon>
        <taxon>Pezizomycotina</taxon>
        <taxon>Dothideomycetes</taxon>
        <taxon>Dothideomycetes incertae sedis</taxon>
        <taxon>Coniosporium</taxon>
    </lineage>
</organism>
<keyword evidence="2" id="KW-1185">Reference proteome</keyword>
<accession>A0ACC3D4L0</accession>
<dbReference type="Proteomes" id="UP001186974">
    <property type="component" value="Unassembled WGS sequence"/>
</dbReference>
<proteinExistence type="predicted"/>
<protein>
    <submittedName>
        <fullName evidence="1">Uncharacterized protein</fullName>
    </submittedName>
</protein>
<evidence type="ECO:0000313" key="1">
    <source>
        <dbReference type="EMBL" id="KAK3061618.1"/>
    </source>
</evidence>
<evidence type="ECO:0000313" key="2">
    <source>
        <dbReference type="Proteomes" id="UP001186974"/>
    </source>
</evidence>
<name>A0ACC3D4L0_9PEZI</name>
<comment type="caution">
    <text evidence="1">The sequence shown here is derived from an EMBL/GenBank/DDBJ whole genome shotgun (WGS) entry which is preliminary data.</text>
</comment>
<dbReference type="EMBL" id="JAWDJW010007724">
    <property type="protein sequence ID" value="KAK3061618.1"/>
    <property type="molecule type" value="Genomic_DNA"/>
</dbReference>
<reference evidence="1" key="1">
    <citation type="submission" date="2024-09" db="EMBL/GenBank/DDBJ databases">
        <title>Black Yeasts Isolated from many extreme environments.</title>
        <authorList>
            <person name="Coleine C."/>
            <person name="Stajich J.E."/>
            <person name="Selbmann L."/>
        </authorList>
    </citation>
    <scope>NUCLEOTIDE SEQUENCE</scope>
    <source>
        <strain evidence="1">CCFEE 5737</strain>
    </source>
</reference>
<sequence length="1054" mass="119852">MPAWADTFNNWTPDVNYVVYNGNEAARKVIREYEMLVDGNPKRPKFHALLTTYEYILADATFLSNIKWQFMAVDEAHRLKNRESQLYQKLLDFGVPSRLLITGTPMQNNLTELSALMDFLMPGTVNVEENIDLASDEASQKIKELTDAISPYMIRRTKQKVENDLPPKTEKIIRVELSDVQLEYHRNILTRNYAALNAGAKGQKQSLLNIMMELKKASNHPFMFPNAEERILAGSERREDILKALITSSGKMMLLDRLLTKLKNDGHRVLIFSQMVKMLDILGDYLHLRGYQFQRLDGTIASGPRRMAIDHFNAPDSADFCFLLSTRAGGLGINLMTADTVILFDSDWNPQADLQAMARAHRIGQKNPVTIYRLVSKDTVEEEVLERARNKLMLEYITIQRAVTDKETKELSEKMARKGVLTVEPQSADDISLILKKRGQKMFEQTGNQRKLEELDINAVLENAEEHKTEQPEGITADGGEEFLRSFEYTDVKLDIEWDDIIPKDQLDAIKQEEEKVKQEQFLAEQIEQNQPRKRKAAEDGREQRAAKKRARDLAAEAAADVESDNSGPEMDPKRPLNEKEIRNLIRSYEKYGSMDLRGDEMARDAKLVGRDRNLLKETLDDVINKCHALIKEEQDKQDAQAAMKILTKKDKKAVLFDYKGVKRLNAETIVQRPIEMKMLKDVVGQATDWRSFRIPEASKPAHYTADWGAREDGMLCVGIDRHGYGSWVAIRDDPELGMSDKFYLEEHRVDKKEERQKDEAANAKSPGAVHLVRRANYLLQVLKDKVTDGADPAARRAIENHHRNNKKSHNFNRRPDRNFNVSASASPAPAAFKKAREFDKPRHRAESIVDRKAPMAERNGTPEIRRTVSNAVDEKRTQRSSETPVQRPSNLTPQNSSSNQHHQTSMDKFVTNGVSHNDDPIFKMLRPILGELEKVQKCDSKHYPDSDERLKHLKSAVLRIGAFIEVQKKDNAASVKARMWDFVGSKYWPRKSVAGAQLQAMYEKMHAKDKAKDSSKPSNGGNGPVSASKPKDAPPTVPKTEHQSNGESAAVRV</sequence>